<feature type="region of interest" description="Disordered" evidence="14">
    <location>
        <begin position="1"/>
        <end position="20"/>
    </location>
</feature>
<dbReference type="OMA" id="ECKSNSW"/>
<feature type="compositionally biased region" description="Polar residues" evidence="14">
    <location>
        <begin position="317"/>
        <end position="336"/>
    </location>
</feature>
<dbReference type="InterPro" id="IPR051639">
    <property type="entry name" value="BCD1"/>
</dbReference>
<dbReference type="PANTHER" id="PTHR13483">
    <property type="entry name" value="BOX C_D SNORNA PROTEIN 1-RELATED"/>
    <property type="match status" value="1"/>
</dbReference>
<dbReference type="SUPFAM" id="SSF144232">
    <property type="entry name" value="HIT/MYND zinc finger-like"/>
    <property type="match status" value="1"/>
</dbReference>
<proteinExistence type="inferred from homology"/>
<dbReference type="CDD" id="cd23023">
    <property type="entry name" value="zf-HIT_BCD1"/>
    <property type="match status" value="1"/>
</dbReference>
<evidence type="ECO:0000256" key="11">
    <source>
        <dbReference type="ARBA" id="ARBA00068630"/>
    </source>
</evidence>
<dbReference type="Pfam" id="PF04438">
    <property type="entry name" value="zf-HIT"/>
    <property type="match status" value="1"/>
</dbReference>
<keyword evidence="1" id="KW-1017">Isopeptide bond</keyword>
<evidence type="ECO:0000256" key="5">
    <source>
        <dbReference type="ARBA" id="ARBA00022771"/>
    </source>
</evidence>
<comment type="function">
    <text evidence="8">Required for box C/D snoRNAs accumulation involved in snoRNA processing, snoRNA transport to the nucleolus and ribosome biogenesis.</text>
</comment>
<keyword evidence="3" id="KW-0597">Phosphoprotein</keyword>
<gene>
    <name evidence="16" type="ORF">MIMGU_mgv1a007493mg</name>
</gene>
<dbReference type="InterPro" id="IPR057721">
    <property type="entry name" value="BCD1_alpha/beta"/>
</dbReference>
<evidence type="ECO:0000256" key="4">
    <source>
        <dbReference type="ARBA" id="ARBA00022723"/>
    </source>
</evidence>
<keyword evidence="17" id="KW-1185">Reference proteome</keyword>
<dbReference type="FunFam" id="3.30.60.190:FF:000001">
    <property type="entry name" value="box C/D snoRNA protein 1"/>
    <property type="match status" value="1"/>
</dbReference>
<dbReference type="AlphaFoldDB" id="A0A022RR35"/>
<evidence type="ECO:0000256" key="3">
    <source>
        <dbReference type="ARBA" id="ARBA00022553"/>
    </source>
</evidence>
<accession>A0A022RR35</accession>
<dbReference type="Pfam" id="PF25790">
    <property type="entry name" value="BCD1"/>
    <property type="match status" value="1"/>
</dbReference>
<comment type="subunit">
    <text evidence="10">Interacts with FBL, SNU13, NOP58, NUFIP1, RUVBL1, RUVBL2 and TAF9. Interacts (via HIT-type zinc finger) with the RUVBL1/RUVBL2 complex in the presence of ADP.</text>
</comment>
<dbReference type="GO" id="GO:0005634">
    <property type="term" value="C:nucleus"/>
    <property type="evidence" value="ECO:0000318"/>
    <property type="project" value="GO_Central"/>
</dbReference>
<name>A0A022RR35_ERYGU</name>
<dbReference type="STRING" id="4155.A0A022RR35"/>
<evidence type="ECO:0000256" key="1">
    <source>
        <dbReference type="ARBA" id="ARBA00022499"/>
    </source>
</evidence>
<dbReference type="GO" id="GO:0070761">
    <property type="term" value="C:pre-snoRNP complex"/>
    <property type="evidence" value="ECO:0000318"/>
    <property type="project" value="GO_Central"/>
</dbReference>
<dbReference type="PROSITE" id="PS51083">
    <property type="entry name" value="ZF_HIT"/>
    <property type="match status" value="1"/>
</dbReference>
<dbReference type="eggNOG" id="KOG2858">
    <property type="taxonomic scope" value="Eukaryota"/>
</dbReference>
<keyword evidence="7" id="KW-0832">Ubl conjugation</keyword>
<dbReference type="GO" id="GO:0000463">
    <property type="term" value="P:maturation of LSU-rRNA from tricistronic rRNA transcript (SSU-rRNA, 5.8S rRNA, LSU-rRNA)"/>
    <property type="evidence" value="ECO:0000318"/>
    <property type="project" value="GO_Central"/>
</dbReference>
<evidence type="ECO:0000256" key="9">
    <source>
        <dbReference type="ARBA" id="ARBA00049654"/>
    </source>
</evidence>
<evidence type="ECO:0000313" key="16">
    <source>
        <dbReference type="EMBL" id="EYU42238.1"/>
    </source>
</evidence>
<feature type="region of interest" description="Disordered" evidence="14">
    <location>
        <begin position="272"/>
        <end position="291"/>
    </location>
</feature>
<evidence type="ECO:0000256" key="10">
    <source>
        <dbReference type="ARBA" id="ARBA00061949"/>
    </source>
</evidence>
<evidence type="ECO:0000313" key="17">
    <source>
        <dbReference type="Proteomes" id="UP000030748"/>
    </source>
</evidence>
<feature type="domain" description="HIT-type" evidence="15">
    <location>
        <begin position="23"/>
        <end position="57"/>
    </location>
</feature>
<evidence type="ECO:0000256" key="14">
    <source>
        <dbReference type="SAM" id="MobiDB-lite"/>
    </source>
</evidence>
<dbReference type="Proteomes" id="UP000030748">
    <property type="component" value="Unassembled WGS sequence"/>
</dbReference>
<dbReference type="GO" id="GO:0000492">
    <property type="term" value="P:box C/D snoRNP assembly"/>
    <property type="evidence" value="ECO:0000318"/>
    <property type="project" value="GO_Central"/>
</dbReference>
<feature type="region of interest" description="Disordered" evidence="14">
    <location>
        <begin position="308"/>
        <end position="336"/>
    </location>
</feature>
<dbReference type="PANTHER" id="PTHR13483:SF3">
    <property type="entry name" value="BOX C_D SNORNA PROTEIN 1"/>
    <property type="match status" value="1"/>
</dbReference>
<dbReference type="OrthoDB" id="272357at2759"/>
<evidence type="ECO:0000259" key="15">
    <source>
        <dbReference type="PROSITE" id="PS51083"/>
    </source>
</evidence>
<keyword evidence="6" id="KW-0862">Zinc</keyword>
<evidence type="ECO:0000256" key="2">
    <source>
        <dbReference type="ARBA" id="ARBA00022517"/>
    </source>
</evidence>
<evidence type="ECO:0000256" key="13">
    <source>
        <dbReference type="PROSITE-ProRule" id="PRU00453"/>
    </source>
</evidence>
<evidence type="ECO:0000256" key="8">
    <source>
        <dbReference type="ARBA" id="ARBA00049598"/>
    </source>
</evidence>
<reference evidence="16 17" key="1">
    <citation type="journal article" date="2013" name="Proc. Natl. Acad. Sci. U.S.A.">
        <title>Fine-scale variation in meiotic recombination in Mimulus inferred from population shotgun sequencing.</title>
        <authorList>
            <person name="Hellsten U."/>
            <person name="Wright K.M."/>
            <person name="Jenkins J."/>
            <person name="Shu S."/>
            <person name="Yuan Y."/>
            <person name="Wessler S.R."/>
            <person name="Schmutz J."/>
            <person name="Willis J.H."/>
            <person name="Rokhsar D.S."/>
        </authorList>
    </citation>
    <scope>NUCLEOTIDE SEQUENCE [LARGE SCALE GENOMIC DNA]</scope>
    <source>
        <strain evidence="17">cv. DUN x IM62</strain>
    </source>
</reference>
<comment type="similarity">
    <text evidence="9">Belongs to the BCD1 family.</text>
</comment>
<dbReference type="InterPro" id="IPR007529">
    <property type="entry name" value="Znf_HIT"/>
</dbReference>
<keyword evidence="2" id="KW-0690">Ribosome biogenesis</keyword>
<dbReference type="EMBL" id="KI630297">
    <property type="protein sequence ID" value="EYU42238.1"/>
    <property type="molecule type" value="Genomic_DNA"/>
</dbReference>
<protein>
    <recommendedName>
        <fullName evidence="11">Box C/D snoRNA protein 1</fullName>
    </recommendedName>
    <alternativeName>
        <fullName evidence="12">Zinc finger HIT domain-containing protein 6</fullName>
    </alternativeName>
</protein>
<evidence type="ECO:0000256" key="12">
    <source>
        <dbReference type="ARBA" id="ARBA00077531"/>
    </source>
</evidence>
<evidence type="ECO:0000256" key="6">
    <source>
        <dbReference type="ARBA" id="ARBA00022833"/>
    </source>
</evidence>
<dbReference type="KEGG" id="egt:105952405"/>
<dbReference type="GO" id="GO:0008270">
    <property type="term" value="F:zinc ion binding"/>
    <property type="evidence" value="ECO:0007669"/>
    <property type="project" value="UniProtKB-UniRule"/>
</dbReference>
<keyword evidence="4" id="KW-0479">Metal-binding</keyword>
<sequence>MAEEEPEQQPSPPSEDKPQPNLCEECNTNASKYKCPGCSLRTCSLTCVNSHKLRTSCTGKRPLTDFVPISKFDDNLLISDYKMLEEVKRIADSAQRTRVKLCGNYQFRLPFHLKSLKNAALSRRTKLLFLSNGMSKRETNQTYYNNRKKFISWTIEWRFHLTEIVLVDHGVNENTTLSSLIENHLKPGPWNHSLRPFCDENLDSLKFFIRKYPKGVKSPYRQLNIEAPIREQLANLVILEYPVIHVYLPSHTYDFDVIKDIIPRKVEIKKSDNHDFPNHQGVTFKEEEIEDVGHPDTQVSDLLNYDANESEGAKQSEPASQDDNSNFAITEDSNGVPSDSCIEQLVAIGDFDFEPGSVDFCPDLIGDDSTDDYLDFDAILLAEQKYMEGGAYVMDEEPEEGELSS</sequence>
<keyword evidence="5 13" id="KW-0863">Zinc-finger</keyword>
<organism evidence="16 17">
    <name type="scientific">Erythranthe guttata</name>
    <name type="common">Yellow monkey flower</name>
    <name type="synonym">Mimulus guttatus</name>
    <dbReference type="NCBI Taxonomy" id="4155"/>
    <lineage>
        <taxon>Eukaryota</taxon>
        <taxon>Viridiplantae</taxon>
        <taxon>Streptophyta</taxon>
        <taxon>Embryophyta</taxon>
        <taxon>Tracheophyta</taxon>
        <taxon>Spermatophyta</taxon>
        <taxon>Magnoliopsida</taxon>
        <taxon>eudicotyledons</taxon>
        <taxon>Gunneridae</taxon>
        <taxon>Pentapetalae</taxon>
        <taxon>asterids</taxon>
        <taxon>lamiids</taxon>
        <taxon>Lamiales</taxon>
        <taxon>Phrymaceae</taxon>
        <taxon>Erythranthe</taxon>
    </lineage>
</organism>
<evidence type="ECO:0000256" key="7">
    <source>
        <dbReference type="ARBA" id="ARBA00022843"/>
    </source>
</evidence>
<dbReference type="PhylomeDB" id="A0A022RR35"/>
<dbReference type="Gene3D" id="3.30.60.190">
    <property type="match status" value="1"/>
</dbReference>